<evidence type="ECO:0000259" key="1">
    <source>
        <dbReference type="PROSITE" id="PS50181"/>
    </source>
</evidence>
<accession>A0ABM1V1K4</accession>
<sequence length="360" mass="42077">MIPMRKIPTLPRDLIVEIFLWLPVISLMRFRCVSKFFDALVLDSDFTHVHHQQSMTRDGGTRFLMGKAEDLYAVDLNKYGNISRWNFDRPGQYFNGPCVNGSYCIWKYDKEPVRIFNPSIRKMVVLPYQRKNSHSIKSLYYYSLGYEPVEKSYKVLMQVHNSGGHAQSFFFTLSIDKSWRKIKDIINLFPCYSMKNCFIKGFIYIMDYSKNSIVAFDLRAENFRVIGLGDDISKNIFDYDLIEVKGKIALLGCWGSFIGRNNLWILENSEKEKWKSHGIQIPSHWKDLEDILKPKYGPPQGFCDSRDGKIIFISAKDHILFCYFYDVGKLSWRCLEIHGAPIEDEINGINIYVESLYLCQ</sequence>
<feature type="domain" description="F-box" evidence="1">
    <location>
        <begin position="4"/>
        <end position="49"/>
    </location>
</feature>
<dbReference type="InterPro" id="IPR013187">
    <property type="entry name" value="F-box-assoc_dom_typ3"/>
</dbReference>
<reference evidence="2" key="1">
    <citation type="journal article" date="2014" name="Nat. Genet.">
        <title>The genome of the stress-tolerant wild tomato species Solanum pennellii.</title>
        <authorList>
            <person name="Bolger A."/>
            <person name="Scossa F."/>
            <person name="Bolger M.E."/>
            <person name="Lanz C."/>
            <person name="Maumus F."/>
            <person name="Tohge T."/>
            <person name="Quesneville H."/>
            <person name="Alseekh S."/>
            <person name="Sorensen I."/>
            <person name="Lichtenstein G."/>
            <person name="Fich E.A."/>
            <person name="Conte M."/>
            <person name="Keller H."/>
            <person name="Schneeberger K."/>
            <person name="Schwacke R."/>
            <person name="Ofner I."/>
            <person name="Vrebalov J."/>
            <person name="Xu Y."/>
            <person name="Osorio S."/>
            <person name="Aflitos S.A."/>
            <person name="Schijlen E."/>
            <person name="Jimenez-Gomez J.M."/>
            <person name="Ryngajllo M."/>
            <person name="Kimura S."/>
            <person name="Kumar R."/>
            <person name="Koenig D."/>
            <person name="Headland L.R."/>
            <person name="Maloof J.N."/>
            <person name="Sinha N."/>
            <person name="van Ham R.C."/>
            <person name="Lankhorst R.K."/>
            <person name="Mao L."/>
            <person name="Vogel A."/>
            <person name="Arsova B."/>
            <person name="Panstruga R."/>
            <person name="Fei Z."/>
            <person name="Rose J.K."/>
            <person name="Zamir D."/>
            <person name="Carrari F."/>
            <person name="Giovannoni J.J."/>
            <person name="Weigel D."/>
            <person name="Usadel B."/>
            <person name="Fernie A.R."/>
        </authorList>
    </citation>
    <scope>NUCLEOTIDE SEQUENCE [LARGE SCALE GENOMIC DNA]</scope>
    <source>
        <strain evidence="2">cv. LA0716</strain>
    </source>
</reference>
<reference evidence="3" key="2">
    <citation type="submission" date="2025-08" db="UniProtKB">
        <authorList>
            <consortium name="RefSeq"/>
        </authorList>
    </citation>
    <scope>IDENTIFICATION</scope>
</reference>
<dbReference type="PROSITE" id="PS50181">
    <property type="entry name" value="FBOX"/>
    <property type="match status" value="1"/>
</dbReference>
<dbReference type="Proteomes" id="UP000694930">
    <property type="component" value="Chromosome 12"/>
</dbReference>
<name>A0ABM1V1K4_SOLPN</name>
<dbReference type="SUPFAM" id="SSF81383">
    <property type="entry name" value="F-box domain"/>
    <property type="match status" value="1"/>
</dbReference>
<keyword evidence="2" id="KW-1185">Reference proteome</keyword>
<evidence type="ECO:0000313" key="2">
    <source>
        <dbReference type="Proteomes" id="UP000694930"/>
    </source>
</evidence>
<dbReference type="Pfam" id="PF08268">
    <property type="entry name" value="FBA_3"/>
    <property type="match status" value="1"/>
</dbReference>
<dbReference type="InterPro" id="IPR036047">
    <property type="entry name" value="F-box-like_dom_sf"/>
</dbReference>
<dbReference type="SMART" id="SM00256">
    <property type="entry name" value="FBOX"/>
    <property type="match status" value="1"/>
</dbReference>
<dbReference type="RefSeq" id="XP_027769622.1">
    <property type="nucleotide sequence ID" value="XM_027913821.1"/>
</dbReference>
<protein>
    <submittedName>
        <fullName evidence="3">F-box protein At1g47790</fullName>
    </submittedName>
</protein>
<dbReference type="InterPro" id="IPR001810">
    <property type="entry name" value="F-box_dom"/>
</dbReference>
<dbReference type="NCBIfam" id="TIGR01640">
    <property type="entry name" value="F_box_assoc_1"/>
    <property type="match status" value="1"/>
</dbReference>
<dbReference type="PANTHER" id="PTHR31111">
    <property type="entry name" value="BNAA05G37150D PROTEIN-RELATED"/>
    <property type="match status" value="1"/>
</dbReference>
<proteinExistence type="predicted"/>
<evidence type="ECO:0000313" key="3">
    <source>
        <dbReference type="RefSeq" id="XP_027769622.1"/>
    </source>
</evidence>
<gene>
    <name evidence="3" type="primary">LOC114075356</name>
</gene>
<dbReference type="Gene3D" id="1.20.1280.50">
    <property type="match status" value="1"/>
</dbReference>
<dbReference type="PANTHER" id="PTHR31111:SF27">
    <property type="entry name" value="F-BOX DOMAIN-CONTAINING PROTEIN"/>
    <property type="match status" value="1"/>
</dbReference>
<organism evidence="2 3">
    <name type="scientific">Solanum pennellii</name>
    <name type="common">Tomato</name>
    <name type="synonym">Lycopersicon pennellii</name>
    <dbReference type="NCBI Taxonomy" id="28526"/>
    <lineage>
        <taxon>Eukaryota</taxon>
        <taxon>Viridiplantae</taxon>
        <taxon>Streptophyta</taxon>
        <taxon>Embryophyta</taxon>
        <taxon>Tracheophyta</taxon>
        <taxon>Spermatophyta</taxon>
        <taxon>Magnoliopsida</taxon>
        <taxon>eudicotyledons</taxon>
        <taxon>Gunneridae</taxon>
        <taxon>Pentapetalae</taxon>
        <taxon>asterids</taxon>
        <taxon>lamiids</taxon>
        <taxon>Solanales</taxon>
        <taxon>Solanaceae</taxon>
        <taxon>Solanoideae</taxon>
        <taxon>Solaneae</taxon>
        <taxon>Solanum</taxon>
        <taxon>Solanum subgen. Lycopersicon</taxon>
    </lineage>
</organism>
<dbReference type="InterPro" id="IPR017451">
    <property type="entry name" value="F-box-assoc_interact_dom"/>
</dbReference>
<dbReference type="Pfam" id="PF00646">
    <property type="entry name" value="F-box"/>
    <property type="match status" value="1"/>
</dbReference>
<dbReference type="GeneID" id="114075356"/>